<sequence>MTSAVHIVAEAGTTHEGDVDTALRLIAAAQGAGADSVKFQFIDPAGLYLTRLRQDGALVDNPVVAAREAQRLSRDEWHRVAAYAAEQGIPFSASVFDVAYLRFLETLNPPYIKIASTDTNNHALIEAACAGGRTILLSTGMSALGEIEAAVEVVTRAGGDLVLMHCVSAYPCPAEIANVGFVGVLKGAFDVPVGFSDHTESSVAAVAAVALGATWIEKHMTLDRAAKGFDHAYAMEPAMLAAYIGDIRAAEAALAPRHPKVGPQENAVRTRARRSLWAARDLPVGHVLSAEDILVVRPAGPLAPSDLPHVLGRRLARPVMESTAVRFEDLE</sequence>
<proteinExistence type="predicted"/>
<reference evidence="3" key="1">
    <citation type="submission" date="2015-08" db="EMBL/GenBank/DDBJ databases">
        <title>Complete Genome Sequence of Azospirillum thiophilum BV-S.</title>
        <authorList>
            <person name="Fomenkov A."/>
            <person name="Vincze T."/>
            <person name="Grabovich M."/>
            <person name="Dubinina G."/>
            <person name="Orlova M."/>
            <person name="Belousova E."/>
            <person name="Roberts R.J."/>
        </authorList>
    </citation>
    <scope>NUCLEOTIDE SEQUENCE [LARGE SCALE GENOMIC DNA]</scope>
    <source>
        <strain evidence="3">BV-S</strain>
    </source>
</reference>
<dbReference type="Proteomes" id="UP000069935">
    <property type="component" value="Chromosome 7"/>
</dbReference>
<dbReference type="InterPro" id="IPR036732">
    <property type="entry name" value="AFP_Neu5c_C_sf"/>
</dbReference>
<evidence type="ECO:0000313" key="2">
    <source>
        <dbReference type="EMBL" id="ALG75581.1"/>
    </source>
</evidence>
<protein>
    <recommendedName>
        <fullName evidence="1">AFP-like domain-containing protein</fullName>
    </recommendedName>
</protein>
<dbReference type="PANTHER" id="PTHR42966:SF1">
    <property type="entry name" value="SIALIC ACID SYNTHASE"/>
    <property type="match status" value="1"/>
</dbReference>
<dbReference type="InterPro" id="IPR013785">
    <property type="entry name" value="Aldolase_TIM"/>
</dbReference>
<name>A0AAC9EYU6_9PROT</name>
<dbReference type="SMART" id="SM00858">
    <property type="entry name" value="SAF"/>
    <property type="match status" value="1"/>
</dbReference>
<evidence type="ECO:0000313" key="3">
    <source>
        <dbReference type="Proteomes" id="UP000069935"/>
    </source>
</evidence>
<dbReference type="PANTHER" id="PTHR42966">
    <property type="entry name" value="N-ACETYLNEURAMINATE SYNTHASE"/>
    <property type="match status" value="1"/>
</dbReference>
<dbReference type="InterPro" id="IPR013132">
    <property type="entry name" value="PseI/NeuA/B-like_N"/>
</dbReference>
<dbReference type="InterPro" id="IPR057736">
    <property type="entry name" value="SAF_PseI/NeuA/NeuB"/>
</dbReference>
<dbReference type="Gene3D" id="3.20.20.70">
    <property type="entry name" value="Aldolase class I"/>
    <property type="match status" value="1"/>
</dbReference>
<gene>
    <name evidence="2" type="ORF">AL072_32105</name>
</gene>
<dbReference type="Pfam" id="PF08666">
    <property type="entry name" value="SAF"/>
    <property type="match status" value="1"/>
</dbReference>
<dbReference type="AlphaFoldDB" id="A0AAC9EYU6"/>
<dbReference type="GO" id="GO:0047444">
    <property type="term" value="F:N-acylneuraminate-9-phosphate synthase activity"/>
    <property type="evidence" value="ECO:0007669"/>
    <property type="project" value="TreeGrafter"/>
</dbReference>
<dbReference type="CDD" id="cd11615">
    <property type="entry name" value="SAF_NeuB_like"/>
    <property type="match status" value="1"/>
</dbReference>
<dbReference type="InterPro" id="IPR006190">
    <property type="entry name" value="SAF_AFP_Neu5Ac"/>
</dbReference>
<dbReference type="Pfam" id="PF03102">
    <property type="entry name" value="NeuB"/>
    <property type="match status" value="1"/>
</dbReference>
<dbReference type="KEGG" id="ati:AL072_32105"/>
<organism evidence="2 3">
    <name type="scientific">Azospirillum thiophilum</name>
    <dbReference type="NCBI Taxonomy" id="528244"/>
    <lineage>
        <taxon>Bacteria</taxon>
        <taxon>Pseudomonadati</taxon>
        <taxon>Pseudomonadota</taxon>
        <taxon>Alphaproteobacteria</taxon>
        <taxon>Rhodospirillales</taxon>
        <taxon>Azospirillaceae</taxon>
        <taxon>Azospirillum</taxon>
    </lineage>
</organism>
<dbReference type="EMBL" id="CP012407">
    <property type="protein sequence ID" value="ALG75581.1"/>
    <property type="molecule type" value="Genomic_DNA"/>
</dbReference>
<accession>A0AAC9EYU6</accession>
<dbReference type="PROSITE" id="PS50844">
    <property type="entry name" value="AFP_LIKE"/>
    <property type="match status" value="1"/>
</dbReference>
<keyword evidence="3" id="KW-1185">Reference proteome</keyword>
<dbReference type="GO" id="GO:0016051">
    <property type="term" value="P:carbohydrate biosynthetic process"/>
    <property type="evidence" value="ECO:0007669"/>
    <property type="project" value="InterPro"/>
</dbReference>
<dbReference type="InterPro" id="IPR013974">
    <property type="entry name" value="SAF"/>
</dbReference>
<dbReference type="RefSeq" id="WP_045585477.1">
    <property type="nucleotide sequence ID" value="NZ_CP012407.1"/>
</dbReference>
<evidence type="ECO:0000259" key="1">
    <source>
        <dbReference type="PROSITE" id="PS50844"/>
    </source>
</evidence>
<dbReference type="SUPFAM" id="SSF51569">
    <property type="entry name" value="Aldolase"/>
    <property type="match status" value="1"/>
</dbReference>
<reference evidence="2 3" key="2">
    <citation type="journal article" date="2016" name="Genome Announc.">
        <title>Complete Genome Sequence of a Strain of Azospirillum thiophilum Isolated from a Sulfide Spring.</title>
        <authorList>
            <person name="Fomenkov A."/>
            <person name="Vincze T."/>
            <person name="Grabovich M."/>
            <person name="Anton B.P."/>
            <person name="Dubinina G."/>
            <person name="Orlova M."/>
            <person name="Belousova E."/>
            <person name="Roberts R.J."/>
        </authorList>
    </citation>
    <scope>NUCLEOTIDE SEQUENCE [LARGE SCALE GENOMIC DNA]</scope>
    <source>
        <strain evidence="2 3">BV-S</strain>
    </source>
</reference>
<dbReference type="SUPFAM" id="SSF51269">
    <property type="entry name" value="AFP III-like domain"/>
    <property type="match status" value="1"/>
</dbReference>
<dbReference type="Gene3D" id="3.90.1210.10">
    <property type="entry name" value="Antifreeze-like/N-acetylneuraminic acid synthase C-terminal domain"/>
    <property type="match status" value="1"/>
</dbReference>
<dbReference type="InterPro" id="IPR051690">
    <property type="entry name" value="PseI-like"/>
</dbReference>
<feature type="domain" description="AFP-like" evidence="1">
    <location>
        <begin position="275"/>
        <end position="331"/>
    </location>
</feature>